<feature type="transmembrane region" description="Helical" evidence="1">
    <location>
        <begin position="117"/>
        <end position="141"/>
    </location>
</feature>
<dbReference type="Gramene" id="Pp3c4_32170V3.1">
    <property type="protein sequence ID" value="PAC:32921729.CDS.1"/>
    <property type="gene ID" value="Pp3c4_32170"/>
</dbReference>
<keyword evidence="4" id="KW-1185">Reference proteome</keyword>
<accession>A9U466</accession>
<sequence length="157" mass="17515">MSIVHISIGYEIRDQLKSLCSKVSRQTTFLEHAGGISGLQVWCLDLVDNNFLSGDMFKMKDIQCTTESLCELKSVRHDAEGRECIKCRNGKYHRGKQPEAHECCKKSKEAKAALMDYAAVAAGSFPMCYLFITCFVARVFLMQCVAAASKTNTTGLW</sequence>
<evidence type="ECO:0000313" key="2">
    <source>
        <dbReference type="EMBL" id="PNR56122.1"/>
    </source>
</evidence>
<reference evidence="2 4" key="1">
    <citation type="journal article" date="2008" name="Science">
        <title>The Physcomitrella genome reveals evolutionary insights into the conquest of land by plants.</title>
        <authorList>
            <person name="Rensing S."/>
            <person name="Lang D."/>
            <person name="Zimmer A."/>
            <person name="Terry A."/>
            <person name="Salamov A."/>
            <person name="Shapiro H."/>
            <person name="Nishiyama T."/>
            <person name="Perroud P.-F."/>
            <person name="Lindquist E."/>
            <person name="Kamisugi Y."/>
            <person name="Tanahashi T."/>
            <person name="Sakakibara K."/>
            <person name="Fujita T."/>
            <person name="Oishi K."/>
            <person name="Shin-I T."/>
            <person name="Kuroki Y."/>
            <person name="Toyoda A."/>
            <person name="Suzuki Y."/>
            <person name="Hashimoto A."/>
            <person name="Yamaguchi K."/>
            <person name="Sugano A."/>
            <person name="Kohara Y."/>
            <person name="Fujiyama A."/>
            <person name="Anterola A."/>
            <person name="Aoki S."/>
            <person name="Ashton N."/>
            <person name="Barbazuk W.B."/>
            <person name="Barker E."/>
            <person name="Bennetzen J."/>
            <person name="Bezanilla M."/>
            <person name="Blankenship R."/>
            <person name="Cho S.H."/>
            <person name="Dutcher S."/>
            <person name="Estelle M."/>
            <person name="Fawcett J.A."/>
            <person name="Gundlach H."/>
            <person name="Hanada K."/>
            <person name="Heyl A."/>
            <person name="Hicks K.A."/>
            <person name="Hugh J."/>
            <person name="Lohr M."/>
            <person name="Mayer K."/>
            <person name="Melkozernov A."/>
            <person name="Murata T."/>
            <person name="Nelson D."/>
            <person name="Pils B."/>
            <person name="Prigge M."/>
            <person name="Reiss B."/>
            <person name="Renner T."/>
            <person name="Rombauts S."/>
            <person name="Rushton P."/>
            <person name="Sanderfoot A."/>
            <person name="Schween G."/>
            <person name="Shiu S.-H."/>
            <person name="Stueber K."/>
            <person name="Theodoulou F.L."/>
            <person name="Tu H."/>
            <person name="Van de Peer Y."/>
            <person name="Verrier P.J."/>
            <person name="Waters E."/>
            <person name="Wood A."/>
            <person name="Yang L."/>
            <person name="Cove D."/>
            <person name="Cuming A."/>
            <person name="Hasebe M."/>
            <person name="Lucas S."/>
            <person name="Mishler D.B."/>
            <person name="Reski R."/>
            <person name="Grigoriev I."/>
            <person name="Quatrano R.S."/>
            <person name="Boore J.L."/>
        </authorList>
    </citation>
    <scope>NUCLEOTIDE SEQUENCE [LARGE SCALE GENOMIC DNA]</scope>
    <source>
        <strain evidence="3 4">cv. Gransden 2004</strain>
    </source>
</reference>
<dbReference type="PaxDb" id="3218-PP1S496_3V6.1"/>
<dbReference type="Proteomes" id="UP000006727">
    <property type="component" value="Chromosome 4"/>
</dbReference>
<evidence type="ECO:0000313" key="3">
    <source>
        <dbReference type="EnsemblPlants" id="PAC:32921729.CDS.1"/>
    </source>
</evidence>
<keyword evidence="1" id="KW-0472">Membrane</keyword>
<dbReference type="EnsemblPlants" id="Pp3c4_32170V3.1">
    <property type="protein sequence ID" value="PAC:32921729.CDS.1"/>
    <property type="gene ID" value="Pp3c4_32170"/>
</dbReference>
<proteinExistence type="predicted"/>
<evidence type="ECO:0000313" key="4">
    <source>
        <dbReference type="Proteomes" id="UP000006727"/>
    </source>
</evidence>
<organism evidence="2">
    <name type="scientific">Physcomitrium patens</name>
    <name type="common">Spreading-leaved earth moss</name>
    <name type="synonym">Physcomitrella patens</name>
    <dbReference type="NCBI Taxonomy" id="3218"/>
    <lineage>
        <taxon>Eukaryota</taxon>
        <taxon>Viridiplantae</taxon>
        <taxon>Streptophyta</taxon>
        <taxon>Embryophyta</taxon>
        <taxon>Bryophyta</taxon>
        <taxon>Bryophytina</taxon>
        <taxon>Bryopsida</taxon>
        <taxon>Funariidae</taxon>
        <taxon>Funariales</taxon>
        <taxon>Funariaceae</taxon>
        <taxon>Physcomitrium</taxon>
    </lineage>
</organism>
<dbReference type="EMBL" id="ABEU02000004">
    <property type="protein sequence ID" value="PNR56122.1"/>
    <property type="molecule type" value="Genomic_DNA"/>
</dbReference>
<dbReference type="HOGENOM" id="CLU_1680885_0_0_1"/>
<dbReference type="InParanoid" id="A9U466"/>
<name>A9U466_PHYPA</name>
<gene>
    <name evidence="2" type="ORF">PHYPA_007019</name>
</gene>
<reference evidence="2 4" key="2">
    <citation type="journal article" date="2018" name="Plant J.">
        <title>The Physcomitrella patens chromosome-scale assembly reveals moss genome structure and evolution.</title>
        <authorList>
            <person name="Lang D."/>
            <person name="Ullrich K.K."/>
            <person name="Murat F."/>
            <person name="Fuchs J."/>
            <person name="Jenkins J."/>
            <person name="Haas F.B."/>
            <person name="Piednoel M."/>
            <person name="Gundlach H."/>
            <person name="Van Bel M."/>
            <person name="Meyberg R."/>
            <person name="Vives C."/>
            <person name="Morata J."/>
            <person name="Symeonidi A."/>
            <person name="Hiss M."/>
            <person name="Muchero W."/>
            <person name="Kamisugi Y."/>
            <person name="Saleh O."/>
            <person name="Blanc G."/>
            <person name="Decker E.L."/>
            <person name="van Gessel N."/>
            <person name="Grimwood J."/>
            <person name="Hayes R.D."/>
            <person name="Graham S.W."/>
            <person name="Gunter L.E."/>
            <person name="McDaniel S.F."/>
            <person name="Hoernstein S.N.W."/>
            <person name="Larsson A."/>
            <person name="Li F.W."/>
            <person name="Perroud P.F."/>
            <person name="Phillips J."/>
            <person name="Ranjan P."/>
            <person name="Rokshar D.S."/>
            <person name="Rothfels C.J."/>
            <person name="Schneider L."/>
            <person name="Shu S."/>
            <person name="Stevenson D.W."/>
            <person name="Thummler F."/>
            <person name="Tillich M."/>
            <person name="Villarreal Aguilar J.C."/>
            <person name="Widiez T."/>
            <person name="Wong G.K."/>
            <person name="Wymore A."/>
            <person name="Zhang Y."/>
            <person name="Zimmer A.D."/>
            <person name="Quatrano R.S."/>
            <person name="Mayer K.F.X."/>
            <person name="Goodstein D."/>
            <person name="Casacuberta J.M."/>
            <person name="Vandepoele K."/>
            <person name="Reski R."/>
            <person name="Cuming A.C."/>
            <person name="Tuskan G.A."/>
            <person name="Maumus F."/>
            <person name="Salse J."/>
            <person name="Schmutz J."/>
            <person name="Rensing S.A."/>
        </authorList>
    </citation>
    <scope>NUCLEOTIDE SEQUENCE [LARGE SCALE GENOMIC DNA]</scope>
    <source>
        <strain evidence="3 4">cv. Gransden 2004</strain>
    </source>
</reference>
<keyword evidence="1" id="KW-0812">Transmembrane</keyword>
<dbReference type="AlphaFoldDB" id="A9U466"/>
<reference evidence="3" key="3">
    <citation type="submission" date="2020-12" db="UniProtKB">
        <authorList>
            <consortium name="EnsemblPlants"/>
        </authorList>
    </citation>
    <scope>IDENTIFICATION</scope>
</reference>
<evidence type="ECO:0000256" key="1">
    <source>
        <dbReference type="SAM" id="Phobius"/>
    </source>
</evidence>
<keyword evidence="1" id="KW-1133">Transmembrane helix</keyword>
<protein>
    <submittedName>
        <fullName evidence="2 3">Uncharacterized protein</fullName>
    </submittedName>
</protein>